<dbReference type="PANTHER" id="PTHR30632:SF0">
    <property type="entry name" value="SULFATE-BINDING PROTEIN"/>
    <property type="match status" value="1"/>
</dbReference>
<dbReference type="RefSeq" id="WP_309800013.1">
    <property type="nucleotide sequence ID" value="NZ_BAAAHY010000004.1"/>
</dbReference>
<keyword evidence="6" id="KW-1185">Reference proteome</keyword>
<dbReference type="Proteomes" id="UP001185069">
    <property type="component" value="Unassembled WGS sequence"/>
</dbReference>
<protein>
    <submittedName>
        <fullName evidence="5">Molybdate transport system substrate-binding protein</fullName>
    </submittedName>
</protein>
<dbReference type="EMBL" id="JAVDQF010000001">
    <property type="protein sequence ID" value="MDR6270745.1"/>
    <property type="molecule type" value="Genomic_DNA"/>
</dbReference>
<dbReference type="InterPro" id="IPR005950">
    <property type="entry name" value="ModA"/>
</dbReference>
<evidence type="ECO:0000256" key="4">
    <source>
        <dbReference type="SAM" id="SignalP"/>
    </source>
</evidence>
<name>A0ABU1JF37_9MICC</name>
<evidence type="ECO:0000256" key="1">
    <source>
        <dbReference type="ARBA" id="ARBA00009175"/>
    </source>
</evidence>
<evidence type="ECO:0000256" key="2">
    <source>
        <dbReference type="ARBA" id="ARBA00022723"/>
    </source>
</evidence>
<evidence type="ECO:0000256" key="3">
    <source>
        <dbReference type="ARBA" id="ARBA00022729"/>
    </source>
</evidence>
<organism evidence="5 6">
    <name type="scientific">Arthrobacter russicus</name>
    <dbReference type="NCBI Taxonomy" id="172040"/>
    <lineage>
        <taxon>Bacteria</taxon>
        <taxon>Bacillati</taxon>
        <taxon>Actinomycetota</taxon>
        <taxon>Actinomycetes</taxon>
        <taxon>Micrococcales</taxon>
        <taxon>Micrococcaceae</taxon>
        <taxon>Arthrobacter</taxon>
    </lineage>
</organism>
<dbReference type="PROSITE" id="PS51257">
    <property type="entry name" value="PROKAR_LIPOPROTEIN"/>
    <property type="match status" value="1"/>
</dbReference>
<keyword evidence="2" id="KW-0479">Metal-binding</keyword>
<dbReference type="SUPFAM" id="SSF53850">
    <property type="entry name" value="Periplasmic binding protein-like II"/>
    <property type="match status" value="1"/>
</dbReference>
<sequence length="280" mass="27625">MKLLRARPAAAFVLAAAVLPALAACGGSAAAPSDANSSPGTASGATGQITVFAAASLTDVMKTLTEKYRQENPGIQFTLSYAASSALVQQLTAGAAADVLVTADEASIASIPQDTILAPGTTIIASNEIVLAIAPGNPGKISTLEDATKDSKIAVCAPAVPCGRAAQRVLDAAKLTLSGASQENDVSAVRTKVSTGQVDAGFVYSTDAKATAGQGVTSVKLDDPSPNKYPLAITKAAADKPEVLGFKTWLAGQEAAGILAAAGFGPGAAGNSASASPSGK</sequence>
<gene>
    <name evidence="5" type="ORF">JOE69_002983</name>
</gene>
<comment type="caution">
    <text evidence="5">The sequence shown here is derived from an EMBL/GenBank/DDBJ whole genome shotgun (WGS) entry which is preliminary data.</text>
</comment>
<reference evidence="5 6" key="1">
    <citation type="submission" date="2023-07" db="EMBL/GenBank/DDBJ databases">
        <title>Sequencing the genomes of 1000 actinobacteria strains.</title>
        <authorList>
            <person name="Klenk H.-P."/>
        </authorList>
    </citation>
    <scope>NUCLEOTIDE SEQUENCE [LARGE SCALE GENOMIC DNA]</scope>
    <source>
        <strain evidence="5 6">DSM 14555</strain>
    </source>
</reference>
<accession>A0ABU1JF37</accession>
<feature type="chain" id="PRO_5045842703" evidence="4">
    <location>
        <begin position="24"/>
        <end position="280"/>
    </location>
</feature>
<proteinExistence type="inferred from homology"/>
<dbReference type="InterPro" id="IPR050682">
    <property type="entry name" value="ModA/WtpA"/>
</dbReference>
<dbReference type="PIRSF" id="PIRSF004846">
    <property type="entry name" value="ModA"/>
    <property type="match status" value="1"/>
</dbReference>
<dbReference type="PANTHER" id="PTHR30632">
    <property type="entry name" value="MOLYBDATE-BINDING PERIPLASMIC PROTEIN"/>
    <property type="match status" value="1"/>
</dbReference>
<evidence type="ECO:0000313" key="5">
    <source>
        <dbReference type="EMBL" id="MDR6270745.1"/>
    </source>
</evidence>
<keyword evidence="3 4" id="KW-0732">Signal</keyword>
<evidence type="ECO:0000313" key="6">
    <source>
        <dbReference type="Proteomes" id="UP001185069"/>
    </source>
</evidence>
<feature type="signal peptide" evidence="4">
    <location>
        <begin position="1"/>
        <end position="23"/>
    </location>
</feature>
<dbReference type="NCBIfam" id="TIGR01256">
    <property type="entry name" value="modA"/>
    <property type="match status" value="1"/>
</dbReference>
<dbReference type="Gene3D" id="3.40.190.10">
    <property type="entry name" value="Periplasmic binding protein-like II"/>
    <property type="match status" value="2"/>
</dbReference>
<dbReference type="Pfam" id="PF13531">
    <property type="entry name" value="SBP_bac_11"/>
    <property type="match status" value="1"/>
</dbReference>
<comment type="similarity">
    <text evidence="1">Belongs to the bacterial solute-binding protein ModA family.</text>
</comment>